<name>A0A426Z5G8_ENSVE</name>
<gene>
    <name evidence="1" type="ORF">B296_00034988</name>
</gene>
<comment type="caution">
    <text evidence="1">The sequence shown here is derived from an EMBL/GenBank/DDBJ whole genome shotgun (WGS) entry which is preliminary data.</text>
</comment>
<sequence length="72" mass="7413">MGTGGYDLPVRGCRPRTALPPAGEAAPIAVVAATWQDDCPPQRAAAACAGAATTNYENTLDNFGNFEDCSLI</sequence>
<dbReference type="AlphaFoldDB" id="A0A426Z5G8"/>
<reference evidence="1 2" key="1">
    <citation type="journal article" date="2014" name="Agronomy (Basel)">
        <title>A Draft Genome Sequence for Ensete ventricosum, the Drought-Tolerant Tree Against Hunger.</title>
        <authorList>
            <person name="Harrison J."/>
            <person name="Moore K.A."/>
            <person name="Paszkiewicz K."/>
            <person name="Jones T."/>
            <person name="Grant M."/>
            <person name="Ambacheew D."/>
            <person name="Muzemil S."/>
            <person name="Studholme D.J."/>
        </authorList>
    </citation>
    <scope>NUCLEOTIDE SEQUENCE [LARGE SCALE GENOMIC DNA]</scope>
</reference>
<evidence type="ECO:0000313" key="1">
    <source>
        <dbReference type="EMBL" id="RRT59224.1"/>
    </source>
</evidence>
<organism evidence="1 2">
    <name type="scientific">Ensete ventricosum</name>
    <name type="common">Abyssinian banana</name>
    <name type="synonym">Musa ensete</name>
    <dbReference type="NCBI Taxonomy" id="4639"/>
    <lineage>
        <taxon>Eukaryota</taxon>
        <taxon>Viridiplantae</taxon>
        <taxon>Streptophyta</taxon>
        <taxon>Embryophyta</taxon>
        <taxon>Tracheophyta</taxon>
        <taxon>Spermatophyta</taxon>
        <taxon>Magnoliopsida</taxon>
        <taxon>Liliopsida</taxon>
        <taxon>Zingiberales</taxon>
        <taxon>Musaceae</taxon>
        <taxon>Ensete</taxon>
    </lineage>
</organism>
<protein>
    <submittedName>
        <fullName evidence="1">Uncharacterized protein</fullName>
    </submittedName>
</protein>
<proteinExistence type="predicted"/>
<dbReference type="Proteomes" id="UP000287651">
    <property type="component" value="Unassembled WGS sequence"/>
</dbReference>
<evidence type="ECO:0000313" key="2">
    <source>
        <dbReference type="Proteomes" id="UP000287651"/>
    </source>
</evidence>
<accession>A0A426Z5G8</accession>
<dbReference type="EMBL" id="AMZH03008315">
    <property type="protein sequence ID" value="RRT59224.1"/>
    <property type="molecule type" value="Genomic_DNA"/>
</dbReference>